<name>E0NU23_9BACT</name>
<reference evidence="2" key="1">
    <citation type="submission" date="2010-07" db="EMBL/GenBank/DDBJ databases">
        <authorList>
            <person name="Muzny D."/>
            <person name="Qin X."/>
            <person name="Deng J."/>
            <person name="Jiang H."/>
            <person name="Liu Y."/>
            <person name="Qu J."/>
            <person name="Song X.-Z."/>
            <person name="Zhang L."/>
            <person name="Thornton R."/>
            <person name="Coyle M."/>
            <person name="Francisco L."/>
            <person name="Jackson L."/>
            <person name="Javaid M."/>
            <person name="Korchina V."/>
            <person name="Kovar C."/>
            <person name="Mata R."/>
            <person name="Mathew T."/>
            <person name="Ngo R."/>
            <person name="Nguyen L."/>
            <person name="Nguyen N."/>
            <person name="Okwuonu G."/>
            <person name="Ongeri F."/>
            <person name="Pham C."/>
            <person name="Simmons D."/>
            <person name="Wilczek-Boney K."/>
            <person name="Hale W."/>
            <person name="Jakkamsetti A."/>
            <person name="Pham P."/>
            <person name="Ruth R."/>
            <person name="San Lucas F."/>
            <person name="Warren J."/>
            <person name="Zhang J."/>
            <person name="Zhao Z."/>
            <person name="Zhou C."/>
            <person name="Zhu D."/>
            <person name="Lee S."/>
            <person name="Bess C."/>
            <person name="Blankenburg K."/>
            <person name="Forbes L."/>
            <person name="Fu Q."/>
            <person name="Gubbala S."/>
            <person name="Hirani K."/>
            <person name="Jayaseelan J.C."/>
            <person name="Lara F."/>
            <person name="Munidasa M."/>
            <person name="Palculict T."/>
            <person name="Patil S."/>
            <person name="Pu L.-L."/>
            <person name="Saada N."/>
            <person name="Tang L."/>
            <person name="Weissenberger G."/>
            <person name="Zhu Y."/>
            <person name="Hemphill L."/>
            <person name="Shang Y."/>
            <person name="Youmans B."/>
            <person name="Ayvaz T."/>
            <person name="Ross M."/>
            <person name="Santibanez J."/>
            <person name="Aqrawi P."/>
            <person name="Gross S."/>
            <person name="Joshi V."/>
            <person name="Fowler G."/>
            <person name="Nazareth L."/>
            <person name="Reid J."/>
            <person name="Worley K."/>
            <person name="Petrosino J."/>
            <person name="Highlander S."/>
            <person name="Gibbs R."/>
        </authorList>
    </citation>
    <scope>NUCLEOTIDE SEQUENCE [LARGE SCALE GENOMIC DNA]</scope>
    <source>
        <strain evidence="2">DSM 16973</strain>
    </source>
</reference>
<dbReference type="EMBL" id="AEEI01000050">
    <property type="protein sequence ID" value="EFM01556.1"/>
    <property type="molecule type" value="Genomic_DNA"/>
</dbReference>
<dbReference type="BioCyc" id="PMAR862515-HMP:GMOO-1701-MONOMER"/>
<gene>
    <name evidence="2" type="ORF">HMPREF0658_1676</name>
</gene>
<dbReference type="OrthoDB" id="1079950at2"/>
<evidence type="ECO:0000256" key="1">
    <source>
        <dbReference type="SAM" id="MobiDB-lite"/>
    </source>
</evidence>
<comment type="caution">
    <text evidence="2">The sequence shown here is derived from an EMBL/GenBank/DDBJ whole genome shotgun (WGS) entry which is preliminary data.</text>
</comment>
<organism evidence="2 3">
    <name type="scientific">Hoylesella marshii DSM 16973 = JCM 13450</name>
    <dbReference type="NCBI Taxonomy" id="862515"/>
    <lineage>
        <taxon>Bacteria</taxon>
        <taxon>Pseudomonadati</taxon>
        <taxon>Bacteroidota</taxon>
        <taxon>Bacteroidia</taxon>
        <taxon>Bacteroidales</taxon>
        <taxon>Prevotellaceae</taxon>
        <taxon>Hoylesella</taxon>
    </lineage>
</organism>
<dbReference type="Proteomes" id="UP000004394">
    <property type="component" value="Unassembled WGS sequence"/>
</dbReference>
<dbReference type="AlphaFoldDB" id="E0NU23"/>
<evidence type="ECO:0000313" key="2">
    <source>
        <dbReference type="EMBL" id="EFM01556.1"/>
    </source>
</evidence>
<evidence type="ECO:0000313" key="3">
    <source>
        <dbReference type="Proteomes" id="UP000004394"/>
    </source>
</evidence>
<dbReference type="RefSeq" id="WP_006949878.1">
    <property type="nucleotide sequence ID" value="NZ_BAJI01000035.1"/>
</dbReference>
<accession>E0NU23</accession>
<sequence length="215" mass="26280">MMKRFLMITVLGVAVHASVSAMSYREARREALYLTDKMAYELGLSDEEYDEVYRINLNYLRRINTYDDAYTSCWDYRNSALRAIFTANQWGIYVNADAFYRPVSWRNGGFYHRIYSRYPDRSSMFYHRSPDMMERRPPVIIRESRPMIPRERRGDHHFGGFRYNGYQDMDRRERRDFDRMPDMRYSDRQPYRSFENESRGFNREREERPMRGFGR</sequence>
<dbReference type="HOGENOM" id="CLU_111561_0_0_10"/>
<feature type="region of interest" description="Disordered" evidence="1">
    <location>
        <begin position="177"/>
        <end position="215"/>
    </location>
</feature>
<protein>
    <submittedName>
        <fullName evidence="2">Uncharacterized protein</fullName>
    </submittedName>
</protein>
<keyword evidence="3" id="KW-1185">Reference proteome</keyword>
<proteinExistence type="predicted"/>